<dbReference type="Pfam" id="PF13263">
    <property type="entry name" value="PHP_C"/>
    <property type="match status" value="1"/>
</dbReference>
<dbReference type="EMBL" id="MOXJ01000008">
    <property type="protein sequence ID" value="PDO10915.1"/>
    <property type="molecule type" value="Genomic_DNA"/>
</dbReference>
<dbReference type="PANTHER" id="PTHR40084:SF1">
    <property type="entry name" value="PHOSPHOTRANSFERASE"/>
    <property type="match status" value="1"/>
</dbReference>
<dbReference type="SUPFAM" id="SSF47781">
    <property type="entry name" value="RuvA domain 2-like"/>
    <property type="match status" value="1"/>
</dbReference>
<dbReference type="AlphaFoldDB" id="A0A2A6E1Q0"/>
<dbReference type="CDD" id="cd19067">
    <property type="entry name" value="PfuEndoQ-like"/>
    <property type="match status" value="1"/>
</dbReference>
<dbReference type="InterPro" id="IPR016195">
    <property type="entry name" value="Pol/histidinol_Pase-like"/>
</dbReference>
<organism evidence="1 2">
    <name type="scientific">Candidatus Reconcilbacillus cellulovorans</name>
    <dbReference type="NCBI Taxonomy" id="1906605"/>
    <lineage>
        <taxon>Bacteria</taxon>
        <taxon>Bacillati</taxon>
        <taxon>Bacillota</taxon>
        <taxon>Bacilli</taxon>
        <taxon>Bacillales</taxon>
        <taxon>Paenibacillaceae</taxon>
        <taxon>Candidatus Reconcilbacillus</taxon>
    </lineage>
</organism>
<dbReference type="Gene3D" id="3.20.20.140">
    <property type="entry name" value="Metal-dependent hydrolases"/>
    <property type="match status" value="1"/>
</dbReference>
<dbReference type="Proteomes" id="UP000243688">
    <property type="component" value="Unassembled WGS sequence"/>
</dbReference>
<dbReference type="PANTHER" id="PTHR40084">
    <property type="entry name" value="PHOSPHOHYDROLASE, PHP FAMILY"/>
    <property type="match status" value="1"/>
</dbReference>
<accession>A0A2A6E1Q0</accession>
<reference evidence="1 2" key="1">
    <citation type="submission" date="2016-12" db="EMBL/GenBank/DDBJ databases">
        <title>Candidatus Reconcilibacillus cellulovorans genome.</title>
        <authorList>
            <person name="Kolinko S."/>
            <person name="Wu Y.-W."/>
            <person name="Tachea F."/>
            <person name="Denzel E."/>
            <person name="Hiras J."/>
            <person name="Baecker N."/>
            <person name="Chan L.J."/>
            <person name="Eichorst S.A."/>
            <person name="Frey D."/>
            <person name="Adams P.D."/>
            <person name="Pray T."/>
            <person name="Tanjore D."/>
            <person name="Petzold C.J."/>
            <person name="Gladden J.M."/>
            <person name="Simmons B.A."/>
            <person name="Singer S.W."/>
        </authorList>
    </citation>
    <scope>NUCLEOTIDE SEQUENCE [LARGE SCALE GENOMIC DNA]</scope>
    <source>
        <strain evidence="1">JTherm</strain>
    </source>
</reference>
<evidence type="ECO:0000313" key="2">
    <source>
        <dbReference type="Proteomes" id="UP000243688"/>
    </source>
</evidence>
<dbReference type="SUPFAM" id="SSF89550">
    <property type="entry name" value="PHP domain-like"/>
    <property type="match status" value="1"/>
</dbReference>
<dbReference type="Gene3D" id="1.10.150.20">
    <property type="entry name" value="5' to 3' exonuclease, C-terminal subdomain"/>
    <property type="match status" value="1"/>
</dbReference>
<evidence type="ECO:0008006" key="3">
    <source>
        <dbReference type="Google" id="ProtNLM"/>
    </source>
</evidence>
<comment type="caution">
    <text evidence="1">The sequence shown here is derived from an EMBL/GenBank/DDBJ whole genome shotgun (WGS) entry which is preliminary data.</text>
</comment>
<protein>
    <recommendedName>
        <fullName evidence="3">TIGR00375 family protein</fullName>
    </recommendedName>
</protein>
<name>A0A2A6E1Q0_9BACL</name>
<gene>
    <name evidence="1" type="ORF">BLM47_05165</name>
</gene>
<sequence length="390" mass="42739">MRKYTADLHVHIGRTSSGRPVKISASADLTFRRIAEEASERKGIDLIGVIDCHSPDVLDDVADCLDCGEMEELPGGGVRFRRTVLLLGSEIEVKDPGFGAVHVLAFFPTVADMRSFSDWLARRMRNVRLSSQRVRASARELQREVLDRGGLFVPAHIFTPHKGLYGSGAPRMAQLLDPEGVSAVELGLSADTRMAGYLSELDDVPFLTNSDAHSPASIGREYNVFRLAEPTFIEVARALRGECGRGVVANYGLHPRLGKYYRSFCPGCGRILDADDVFTERCPHCGNDRLVRGVLDRIRSIADREVPHVPAHRPPYIAQVPLRFVPGVGAKTLERLLARFGTEMDVLHRADPRELAEVAGEAVAARIIAAREGKLEPEAGGGGRYGKIRA</sequence>
<proteinExistence type="predicted"/>
<dbReference type="InterPro" id="IPR010994">
    <property type="entry name" value="RuvA_2-like"/>
</dbReference>
<evidence type="ECO:0000313" key="1">
    <source>
        <dbReference type="EMBL" id="PDO10915.1"/>
    </source>
</evidence>